<dbReference type="GO" id="GO:0006139">
    <property type="term" value="P:nucleobase-containing compound metabolic process"/>
    <property type="evidence" value="ECO:0007669"/>
    <property type="project" value="InterPro"/>
</dbReference>
<dbReference type="InterPro" id="IPR036397">
    <property type="entry name" value="RNaseH_sf"/>
</dbReference>
<protein>
    <submittedName>
        <fullName evidence="3">Exonuclease mut-7</fullName>
    </submittedName>
</protein>
<dbReference type="AlphaFoldDB" id="A0A8H7BNM1"/>
<dbReference type="InterPro" id="IPR052408">
    <property type="entry name" value="Exonuclease_MUT-7-like"/>
</dbReference>
<dbReference type="GO" id="GO:0008408">
    <property type="term" value="F:3'-5' exonuclease activity"/>
    <property type="evidence" value="ECO:0007669"/>
    <property type="project" value="InterPro"/>
</dbReference>
<dbReference type="InterPro" id="IPR012337">
    <property type="entry name" value="RNaseH-like_sf"/>
</dbReference>
<keyword evidence="3" id="KW-0378">Hydrolase</keyword>
<evidence type="ECO:0000256" key="1">
    <source>
        <dbReference type="SAM" id="MobiDB-lite"/>
    </source>
</evidence>
<dbReference type="Pfam" id="PF01612">
    <property type="entry name" value="DNA_pol_A_exo1"/>
    <property type="match status" value="1"/>
</dbReference>
<evidence type="ECO:0000259" key="2">
    <source>
        <dbReference type="SMART" id="SM00474"/>
    </source>
</evidence>
<feature type="compositionally biased region" description="Acidic residues" evidence="1">
    <location>
        <begin position="220"/>
        <end position="234"/>
    </location>
</feature>
<dbReference type="SUPFAM" id="SSF53098">
    <property type="entry name" value="Ribonuclease H-like"/>
    <property type="match status" value="1"/>
</dbReference>
<organism evidence="3 4">
    <name type="scientific">Apophysomyces ossiformis</name>
    <dbReference type="NCBI Taxonomy" id="679940"/>
    <lineage>
        <taxon>Eukaryota</taxon>
        <taxon>Fungi</taxon>
        <taxon>Fungi incertae sedis</taxon>
        <taxon>Mucoromycota</taxon>
        <taxon>Mucoromycotina</taxon>
        <taxon>Mucoromycetes</taxon>
        <taxon>Mucorales</taxon>
        <taxon>Mucorineae</taxon>
        <taxon>Mucoraceae</taxon>
        <taxon>Apophysomyces</taxon>
    </lineage>
</organism>
<dbReference type="Gene3D" id="3.30.420.10">
    <property type="entry name" value="Ribonuclease H-like superfamily/Ribonuclease H"/>
    <property type="match status" value="1"/>
</dbReference>
<dbReference type="InterPro" id="IPR002562">
    <property type="entry name" value="3'-5'_exonuclease_dom"/>
</dbReference>
<proteinExistence type="predicted"/>
<comment type="caution">
    <text evidence="3">The sequence shown here is derived from an EMBL/GenBank/DDBJ whole genome shotgun (WGS) entry which is preliminary data.</text>
</comment>
<feature type="domain" description="3'-5' exonuclease" evidence="2">
    <location>
        <begin position="564"/>
        <end position="755"/>
    </location>
</feature>
<dbReference type="PANTHER" id="PTHR47765">
    <property type="entry name" value="3'-5' EXONUCLEASE DOMAIN-CONTAINING PROTEIN"/>
    <property type="match status" value="1"/>
</dbReference>
<accession>A0A8H7BNM1</accession>
<dbReference type="OrthoDB" id="5376140at2759"/>
<dbReference type="SMART" id="SM00474">
    <property type="entry name" value="35EXOc"/>
    <property type="match status" value="1"/>
</dbReference>
<reference evidence="3" key="1">
    <citation type="submission" date="2020-01" db="EMBL/GenBank/DDBJ databases">
        <title>Genome Sequencing of Three Apophysomyces-Like Fungal Strains Confirms a Novel Fungal Genus in the Mucoromycota with divergent Burkholderia-like Endosymbiotic Bacteria.</title>
        <authorList>
            <person name="Stajich J.E."/>
            <person name="Macias A.M."/>
            <person name="Carter-House D."/>
            <person name="Lovett B."/>
            <person name="Kasson L.R."/>
            <person name="Berry K."/>
            <person name="Grigoriev I."/>
            <person name="Chang Y."/>
            <person name="Spatafora J."/>
            <person name="Kasson M.T."/>
        </authorList>
    </citation>
    <scope>NUCLEOTIDE SEQUENCE</scope>
    <source>
        <strain evidence="3">NRRL A-21654</strain>
    </source>
</reference>
<gene>
    <name evidence="3" type="primary">EXD3</name>
    <name evidence="3" type="ORF">EC973_007944</name>
</gene>
<name>A0A8H7BNM1_9FUNG</name>
<evidence type="ECO:0000313" key="4">
    <source>
        <dbReference type="Proteomes" id="UP000605846"/>
    </source>
</evidence>
<dbReference type="PANTHER" id="PTHR47765:SF2">
    <property type="entry name" value="EXONUCLEASE MUT-7 HOMOLOG"/>
    <property type="match status" value="1"/>
</dbReference>
<feature type="region of interest" description="Disordered" evidence="1">
    <location>
        <begin position="203"/>
        <end position="234"/>
    </location>
</feature>
<feature type="region of interest" description="Disordered" evidence="1">
    <location>
        <begin position="1"/>
        <end position="39"/>
    </location>
</feature>
<dbReference type="Proteomes" id="UP000605846">
    <property type="component" value="Unassembled WGS sequence"/>
</dbReference>
<keyword evidence="4" id="KW-1185">Reference proteome</keyword>
<dbReference type="GO" id="GO:0003676">
    <property type="term" value="F:nucleic acid binding"/>
    <property type="evidence" value="ECO:0007669"/>
    <property type="project" value="InterPro"/>
</dbReference>
<keyword evidence="3" id="KW-0540">Nuclease</keyword>
<keyword evidence="3" id="KW-0269">Exonuclease</keyword>
<sequence length="783" mass="88924">MMVENDTDSSDEEWEVTSTALETAKQAPTPSYKRRPKPTIAPAGFRQLHAAIPRSQRLPLPTPPPTEHKKTQSLEYLTFEELHDLCVRMDSEQLVARIVGVYKNAETYIRIREIETSNFNLEARLADQLHETPDPCIFIQLTVPQQLLFEIGTYFENHSSNKDMTTKFRRLLAQAVCNALEKFLTTPPMEKPKVVEEQDLISFAEDSPAQNNEPNLISFDDSEEEEDEDEDDEDQVAVETITLAELMDILPEVASRYKLGREHQNACIGMIDTISSPLLVYYAIDAYALKNLLCKDGECEDEGVKLCELLLRHANYNEAVACIRKLNLYYKFPVRRLADQLFMVGQGGLLPTYVENQQELQRDLLRFINLQLRFNYAGSLGIVTEERLQITTEDHHVRPLSRLHERSFQRDLVHCGTKIAQDTETLEQEYYFIWLSQRYASLRHLIFKRVHQQAEENDFSIAASSNYNGLIELVAKDDPALAKLTVKELIDIGDPVAPAYFASVLGQQEFYCRYNALPLQSRLVGIVRGEQISPHRSTLSPGKRPNSPLTLKQRYYCVPPEVQCKVVDNDTSLRELYAALSQSRVYGLDTEWIPQFARSKPRTALMQIATDLGHAFLLDFKTLREPANTGLLSLAETILKQMFENKSAIKLAYDFNGDMTLLQETLPAAKNWKVAYMADFKHLRAPQTDGDKSAGIKPPAGLAGVVSTFLGVGMNKKQRLSNWEQRPLTTEQILYAAGDAYCLIDIYRVLAATSHPFLKKIAESPTEKSTEMLDSKIPMTQKP</sequence>
<evidence type="ECO:0000313" key="3">
    <source>
        <dbReference type="EMBL" id="KAF7727169.1"/>
    </source>
</evidence>
<feature type="compositionally biased region" description="Polar residues" evidence="1">
    <location>
        <begin position="16"/>
        <end position="29"/>
    </location>
</feature>
<feature type="compositionally biased region" description="Acidic residues" evidence="1">
    <location>
        <begin position="1"/>
        <end position="15"/>
    </location>
</feature>
<dbReference type="EMBL" id="JABAYA010000063">
    <property type="protein sequence ID" value="KAF7727169.1"/>
    <property type="molecule type" value="Genomic_DNA"/>
</dbReference>